<dbReference type="eggNOG" id="ENOG502RIT7">
    <property type="taxonomic scope" value="Eukaryota"/>
</dbReference>
<dbReference type="AlphaFoldDB" id="C9STX6"/>
<evidence type="ECO:0000256" key="1">
    <source>
        <dbReference type="SAM" id="MobiDB-lite"/>
    </source>
</evidence>
<reference evidence="4" key="1">
    <citation type="journal article" date="2011" name="PLoS Pathog.">
        <title>Comparative genomics yields insights into niche adaptation of plant vascular wilt pathogens.</title>
        <authorList>
            <person name="Klosterman S.J."/>
            <person name="Subbarao K.V."/>
            <person name="Kang S."/>
            <person name="Veronese P."/>
            <person name="Gold S.E."/>
            <person name="Thomma B.P.H.J."/>
            <person name="Chen Z."/>
            <person name="Henrissat B."/>
            <person name="Lee Y.-H."/>
            <person name="Park J."/>
            <person name="Garcia-Pedrajas M.D."/>
            <person name="Barbara D.J."/>
            <person name="Anchieta A."/>
            <person name="de Jonge R."/>
            <person name="Santhanam P."/>
            <person name="Maruthachalam K."/>
            <person name="Atallah Z."/>
            <person name="Amyotte S.G."/>
            <person name="Paz Z."/>
            <person name="Inderbitzin P."/>
            <person name="Hayes R.J."/>
            <person name="Heiman D.I."/>
            <person name="Young S."/>
            <person name="Zeng Q."/>
            <person name="Engels R."/>
            <person name="Galagan J."/>
            <person name="Cuomo C.A."/>
            <person name="Dobinson K.F."/>
            <person name="Ma L.-J."/>
        </authorList>
    </citation>
    <scope>NUCLEOTIDE SEQUENCE [LARGE SCALE GENOMIC DNA]</scope>
    <source>
        <strain evidence="4">VaMs.102 / ATCC MYA-4576 / FGSC 10136</strain>
    </source>
</reference>
<protein>
    <submittedName>
        <fullName evidence="3">Uncharacterized protein</fullName>
    </submittedName>
</protein>
<dbReference type="OrthoDB" id="3641682at2759"/>
<keyword evidence="2" id="KW-0732">Signal</keyword>
<proteinExistence type="predicted"/>
<feature type="chain" id="PRO_5003002632" evidence="2">
    <location>
        <begin position="18"/>
        <end position="193"/>
    </location>
</feature>
<name>C9STX6_VERA1</name>
<evidence type="ECO:0000313" key="3">
    <source>
        <dbReference type="EMBL" id="EEY22287.1"/>
    </source>
</evidence>
<dbReference type="HOGENOM" id="CLU_1409787_0_0_1"/>
<dbReference type="KEGG" id="val:VDBG_08397"/>
<dbReference type="RefSeq" id="XP_003001352.1">
    <property type="nucleotide sequence ID" value="XM_003001306.1"/>
</dbReference>
<gene>
    <name evidence="3" type="ORF">VDBG_08397</name>
</gene>
<dbReference type="Proteomes" id="UP000008698">
    <property type="component" value="Unassembled WGS sequence"/>
</dbReference>
<sequence length="193" mass="20685">MINLLISALALAGAVSASPFPQNFCPAGCDVIVTEHPNPDPHQTYFFQQMTKPHSCAGNPGCEISKSEVEGNVVSFGASISGAGWNQRPASRSRSTRSRVRCKPATATRTTPSASSGRTRQHPCTRSTTSLNRCCLPGPYAPRRHHLAERGWLERQNGGVTVSGGPQSWPFGNQHLGIVPDMDEIPPRTAGKV</sequence>
<feature type="signal peptide" evidence="2">
    <location>
        <begin position="1"/>
        <end position="17"/>
    </location>
</feature>
<dbReference type="EMBL" id="DS985225">
    <property type="protein sequence ID" value="EEY22287.1"/>
    <property type="molecule type" value="Genomic_DNA"/>
</dbReference>
<keyword evidence="4" id="KW-1185">Reference proteome</keyword>
<evidence type="ECO:0000256" key="2">
    <source>
        <dbReference type="SAM" id="SignalP"/>
    </source>
</evidence>
<accession>C9STX6</accession>
<dbReference type="GeneID" id="9529401"/>
<feature type="compositionally biased region" description="Low complexity" evidence="1">
    <location>
        <begin position="104"/>
        <end position="118"/>
    </location>
</feature>
<organism evidence="4">
    <name type="scientific">Verticillium alfalfae (strain VaMs.102 / ATCC MYA-4576 / FGSC 10136)</name>
    <name type="common">Verticillium wilt of alfalfa</name>
    <name type="synonym">Verticillium albo-atrum</name>
    <dbReference type="NCBI Taxonomy" id="526221"/>
    <lineage>
        <taxon>Eukaryota</taxon>
        <taxon>Fungi</taxon>
        <taxon>Dikarya</taxon>
        <taxon>Ascomycota</taxon>
        <taxon>Pezizomycotina</taxon>
        <taxon>Sordariomycetes</taxon>
        <taxon>Hypocreomycetidae</taxon>
        <taxon>Glomerellales</taxon>
        <taxon>Plectosphaerellaceae</taxon>
        <taxon>Verticillium</taxon>
    </lineage>
</organism>
<dbReference type="OMA" id="PDPHQTY"/>
<feature type="region of interest" description="Disordered" evidence="1">
    <location>
        <begin position="84"/>
        <end position="128"/>
    </location>
</feature>
<evidence type="ECO:0000313" key="4">
    <source>
        <dbReference type="Proteomes" id="UP000008698"/>
    </source>
</evidence>